<evidence type="ECO:0000313" key="2">
    <source>
        <dbReference type="Proteomes" id="UP000183832"/>
    </source>
</evidence>
<keyword evidence="2" id="KW-1185">Reference proteome</keyword>
<accession>A0A1J1I8Y3</accession>
<dbReference type="AlphaFoldDB" id="A0A1J1I8Y3"/>
<name>A0A1J1I8Y3_9DIPT</name>
<gene>
    <name evidence="1" type="ORF">CLUMA_CG010243</name>
</gene>
<proteinExistence type="predicted"/>
<reference evidence="1 2" key="1">
    <citation type="submission" date="2015-04" db="EMBL/GenBank/DDBJ databases">
        <authorList>
            <person name="Syromyatnikov M.Y."/>
            <person name="Popov V.N."/>
        </authorList>
    </citation>
    <scope>NUCLEOTIDE SEQUENCE [LARGE SCALE GENOMIC DNA]</scope>
</reference>
<dbReference type="EMBL" id="CVRI01000044">
    <property type="protein sequence ID" value="CRK96683.1"/>
    <property type="molecule type" value="Genomic_DNA"/>
</dbReference>
<protein>
    <submittedName>
        <fullName evidence="1">CLUMA_CG010243, isoform A</fullName>
    </submittedName>
</protein>
<evidence type="ECO:0000313" key="1">
    <source>
        <dbReference type="EMBL" id="CRK96683.1"/>
    </source>
</evidence>
<sequence>MSQSHSERQISVHGSGAVDVLLTSQFTKDGKLKLRKHVMLTEKDEKGSSAEFKEATTISSLGFRQRVEKTWKLNW</sequence>
<organism evidence="1 2">
    <name type="scientific">Clunio marinus</name>
    <dbReference type="NCBI Taxonomy" id="568069"/>
    <lineage>
        <taxon>Eukaryota</taxon>
        <taxon>Metazoa</taxon>
        <taxon>Ecdysozoa</taxon>
        <taxon>Arthropoda</taxon>
        <taxon>Hexapoda</taxon>
        <taxon>Insecta</taxon>
        <taxon>Pterygota</taxon>
        <taxon>Neoptera</taxon>
        <taxon>Endopterygota</taxon>
        <taxon>Diptera</taxon>
        <taxon>Nematocera</taxon>
        <taxon>Chironomoidea</taxon>
        <taxon>Chironomidae</taxon>
        <taxon>Clunio</taxon>
    </lineage>
</organism>
<dbReference type="Proteomes" id="UP000183832">
    <property type="component" value="Unassembled WGS sequence"/>
</dbReference>